<organism evidence="1 2">
    <name type="scientific">Roseburia faecis</name>
    <dbReference type="NCBI Taxonomy" id="301302"/>
    <lineage>
        <taxon>Bacteria</taxon>
        <taxon>Bacillati</taxon>
        <taxon>Bacillota</taxon>
        <taxon>Clostridia</taxon>
        <taxon>Lachnospirales</taxon>
        <taxon>Lachnospiraceae</taxon>
        <taxon>Roseburia</taxon>
    </lineage>
</organism>
<name>A0A173S9J5_9FIRM</name>
<evidence type="ECO:0000313" key="1">
    <source>
        <dbReference type="EMBL" id="CUM86992.1"/>
    </source>
</evidence>
<reference evidence="1 2" key="1">
    <citation type="submission" date="2015-09" db="EMBL/GenBank/DDBJ databases">
        <authorList>
            <consortium name="Pathogen Informatics"/>
        </authorList>
    </citation>
    <scope>NUCLEOTIDE SEQUENCE [LARGE SCALE GENOMIC DNA]</scope>
    <source>
        <strain evidence="1 2">2789STDY5608863</strain>
    </source>
</reference>
<accession>A0A173S9J5</accession>
<protein>
    <submittedName>
        <fullName evidence="1">Uncharacterized protein</fullName>
    </submittedName>
</protein>
<sequence>MSMVSEILMRLILRIGGYVYGRWKQKVQV</sequence>
<evidence type="ECO:0000313" key="2">
    <source>
        <dbReference type="Proteomes" id="UP000095495"/>
    </source>
</evidence>
<gene>
    <name evidence="1" type="ORF">ERS852420_01202</name>
</gene>
<dbReference type="Proteomes" id="UP000095495">
    <property type="component" value="Unassembled WGS sequence"/>
</dbReference>
<proteinExistence type="predicted"/>
<dbReference type="EMBL" id="CYXV01000004">
    <property type="protein sequence ID" value="CUM86992.1"/>
    <property type="molecule type" value="Genomic_DNA"/>
</dbReference>
<dbReference type="AlphaFoldDB" id="A0A173S9J5"/>